<protein>
    <submittedName>
        <fullName evidence="8">TAP-like protein</fullName>
    </submittedName>
</protein>
<evidence type="ECO:0000256" key="5">
    <source>
        <dbReference type="SAM" id="SignalP"/>
    </source>
</evidence>
<organism evidence="8 9">
    <name type="scientific">Allonocardiopsis opalescens</name>
    <dbReference type="NCBI Taxonomy" id="1144618"/>
    <lineage>
        <taxon>Bacteria</taxon>
        <taxon>Bacillati</taxon>
        <taxon>Actinomycetota</taxon>
        <taxon>Actinomycetes</taxon>
        <taxon>Streptosporangiales</taxon>
        <taxon>Allonocardiopsis</taxon>
    </lineage>
</organism>
<evidence type="ECO:0000256" key="1">
    <source>
        <dbReference type="ARBA" id="ARBA00010088"/>
    </source>
</evidence>
<feature type="chain" id="PRO_5015760143" evidence="5">
    <location>
        <begin position="32"/>
        <end position="538"/>
    </location>
</feature>
<dbReference type="Gene3D" id="3.40.50.1820">
    <property type="entry name" value="alpha/beta hydrolase"/>
    <property type="match status" value="1"/>
</dbReference>
<feature type="domain" description="AB hydrolase-1" evidence="6">
    <location>
        <begin position="96"/>
        <end position="272"/>
    </location>
</feature>
<keyword evidence="3" id="KW-0378">Hydrolase</keyword>
<dbReference type="InterPro" id="IPR000073">
    <property type="entry name" value="AB_hydrolase_1"/>
</dbReference>
<evidence type="ECO:0000313" key="8">
    <source>
        <dbReference type="EMBL" id="PRY02737.1"/>
    </source>
</evidence>
<name>A0A2T0QFM9_9ACTN</name>
<dbReference type="AlphaFoldDB" id="A0A2T0QFM9"/>
<dbReference type="PANTHER" id="PTHR43248:SF29">
    <property type="entry name" value="TRIPEPTIDYL AMINOPEPTIDASE"/>
    <property type="match status" value="1"/>
</dbReference>
<evidence type="ECO:0000259" key="7">
    <source>
        <dbReference type="Pfam" id="PF08386"/>
    </source>
</evidence>
<dbReference type="PANTHER" id="PTHR43248">
    <property type="entry name" value="2-SUCCINYL-6-HYDROXY-2,4-CYCLOHEXADIENE-1-CARBOXYLATE SYNTHASE"/>
    <property type="match status" value="1"/>
</dbReference>
<dbReference type="EMBL" id="PVZC01000001">
    <property type="protein sequence ID" value="PRY02737.1"/>
    <property type="molecule type" value="Genomic_DNA"/>
</dbReference>
<comment type="similarity">
    <text evidence="1">Belongs to the peptidase S33 family.</text>
</comment>
<evidence type="ECO:0000256" key="3">
    <source>
        <dbReference type="ARBA" id="ARBA00022801"/>
    </source>
</evidence>
<dbReference type="Pfam" id="PF08386">
    <property type="entry name" value="Abhydrolase_4"/>
    <property type="match status" value="1"/>
</dbReference>
<dbReference type="GO" id="GO:0016787">
    <property type="term" value="F:hydrolase activity"/>
    <property type="evidence" value="ECO:0007669"/>
    <property type="project" value="UniProtKB-KW"/>
</dbReference>
<feature type="signal peptide" evidence="5">
    <location>
        <begin position="1"/>
        <end position="31"/>
    </location>
</feature>
<evidence type="ECO:0000256" key="4">
    <source>
        <dbReference type="SAM" id="MobiDB-lite"/>
    </source>
</evidence>
<dbReference type="RefSeq" id="WP_170140893.1">
    <property type="nucleotide sequence ID" value="NZ_PVZC01000001.1"/>
</dbReference>
<dbReference type="InterPro" id="IPR051601">
    <property type="entry name" value="Serine_prot/Carboxylest_S33"/>
</dbReference>
<accession>A0A2T0QFM9</accession>
<sequence length="538" mass="57655">MNAQRRGGRVLAIGVGLLVAAGTLTTGTATAAPAGDGLAEFHRQPVEWSACTGEGLEGLECATIVVPLDYTDPGGDRIEVAISRSTATDPERRRGILLLNPGGPGGAGRMMPNLYVGQPISEIYDLVGFDPRGVAASTALNCSVPEGSQELPSRPTDAELRLFTEYARATEEGCDRMAGALRPYISTANTARDMDVVRAVLGEERINYVGYSYGTYLGAVYGSLFPERLDRSVLDSSVHPDRIWRETWLAMAPAYTENVQRFAEWAAERDGGYGLGGTAEEVRATIEEIAAALHEEPVEGVDRTVFDLFVGVQGRWQAEWDLFAELLLALEAGDIPASARADAAAAVRLAVAAAREELAPGTFYAVRCEADWPGRLGPYYQAMREYRTEHPYGTGVFSAAPDPCTFRSFTPPEPPVELERDGYPAGLVIQAEYDPQTAYEGGPAMARRLRGNLIIVTDDGGHGYFGLHGDGYGCVNDRVNRYLVHGVLPPSASTCPGLPAADVPADDEQGAARRSAPRDLAERMAEAIEDRGGLPLSS</sequence>
<evidence type="ECO:0000256" key="2">
    <source>
        <dbReference type="ARBA" id="ARBA00022729"/>
    </source>
</evidence>
<dbReference type="InterPro" id="IPR013595">
    <property type="entry name" value="Pept_S33_TAP-like_C"/>
</dbReference>
<keyword evidence="2 5" id="KW-0732">Signal</keyword>
<proteinExistence type="inferred from homology"/>
<evidence type="ECO:0000313" key="9">
    <source>
        <dbReference type="Proteomes" id="UP000237846"/>
    </source>
</evidence>
<dbReference type="InterPro" id="IPR029058">
    <property type="entry name" value="AB_hydrolase_fold"/>
</dbReference>
<feature type="domain" description="Peptidase S33 tripeptidyl aminopeptidase-like C-terminal" evidence="7">
    <location>
        <begin position="398"/>
        <end position="495"/>
    </location>
</feature>
<dbReference type="SUPFAM" id="SSF53474">
    <property type="entry name" value="alpha/beta-Hydrolases"/>
    <property type="match status" value="1"/>
</dbReference>
<keyword evidence="9" id="KW-1185">Reference proteome</keyword>
<gene>
    <name evidence="8" type="ORF">CLV72_1011342</name>
</gene>
<comment type="caution">
    <text evidence="8">The sequence shown here is derived from an EMBL/GenBank/DDBJ whole genome shotgun (WGS) entry which is preliminary data.</text>
</comment>
<dbReference type="Pfam" id="PF00561">
    <property type="entry name" value="Abhydrolase_1"/>
    <property type="match status" value="1"/>
</dbReference>
<evidence type="ECO:0000259" key="6">
    <source>
        <dbReference type="Pfam" id="PF00561"/>
    </source>
</evidence>
<dbReference type="Proteomes" id="UP000237846">
    <property type="component" value="Unassembled WGS sequence"/>
</dbReference>
<feature type="region of interest" description="Disordered" evidence="4">
    <location>
        <begin position="498"/>
        <end position="520"/>
    </location>
</feature>
<reference evidence="8 9" key="1">
    <citation type="submission" date="2018-03" db="EMBL/GenBank/DDBJ databases">
        <title>Genomic Encyclopedia of Archaeal and Bacterial Type Strains, Phase II (KMG-II): from individual species to whole genera.</title>
        <authorList>
            <person name="Goeker M."/>
        </authorList>
    </citation>
    <scope>NUCLEOTIDE SEQUENCE [LARGE SCALE GENOMIC DNA]</scope>
    <source>
        <strain evidence="8 9">DSM 45601</strain>
    </source>
</reference>